<dbReference type="AlphaFoldDB" id="A0A9Q0JUB8"/>
<evidence type="ECO:0000256" key="7">
    <source>
        <dbReference type="SAM" id="Coils"/>
    </source>
</evidence>
<comment type="similarity">
    <text evidence="2">Belongs to the MAD1 family.</text>
</comment>
<dbReference type="Gene3D" id="3.30.457.60">
    <property type="match status" value="1"/>
</dbReference>
<evidence type="ECO:0000256" key="1">
    <source>
        <dbReference type="ARBA" id="ARBA00004123"/>
    </source>
</evidence>
<dbReference type="PANTHER" id="PTHR23168:SF0">
    <property type="entry name" value="MITOTIC SPINDLE ASSEMBLY CHECKPOINT PROTEIN MAD1"/>
    <property type="match status" value="1"/>
</dbReference>
<protein>
    <recommendedName>
        <fullName evidence="10">Mitotic spindle checkpoint protein MAD1</fullName>
    </recommendedName>
</protein>
<sequence>MMLRTPPPRKRKVDSSPDAATIVAYETPAATSNRALVIYEDPVPESSHGHGPSEQMLCTYQCRQMVKSEFLDALGSAEKQVHDYKSRLEALNDDLSKADAERKKYRDKFCYTEQELAAAKGREQALQEQLLMEVKDSHERLEKQIKSYSELEVKFQKEVDLHKNAEQKAASAEEKASLLEEKLSHLSGSIKREKNNLNNELLQLKRDSELSVSRISLDLERMECRANNAEKESELLKKQLEELKEQLNECLHQKYEVEIKLSNSTLSSGEVNHGDTNVLVKHLQEELRSYESEVQEARKLRSSHENYELLREKFLEEKGRRERAESDLLKLQEVQLNAKKLEDELTSWKLAINDIPGVLYPDDLPIKFSGLQKEVLESMMKVGEVNACLKQMEVALEVAEHGKHQAEIEAALAKKKAEESLSDIRRLELILSSVSEERDRLRKDVWKKNTEAEGGSTNETPMQVLETSLAQKEQAIHELERELNEQKETINRQHNEIKFLTERLSDEARKIKLLEREGDRLRSEIGILESKLSQGDFSAASTKVLRMVNTLAVDNEAKHTIETLRTELQKAKEKLQAVEELKGQSDAGNLINSQVSEKLAQLKGQVATLEKREERYKAVFAERISVFRRACCSLFGYKIVMDDHQRPNGISVTRFTLQSIYAQNDDEKLEFEYESGNTNILENDFASQPEIAQQIEIFIRKLNSIPAFTANLTVESFNRQTLS</sequence>
<dbReference type="GO" id="GO:0000776">
    <property type="term" value="C:kinetochore"/>
    <property type="evidence" value="ECO:0007669"/>
    <property type="project" value="TreeGrafter"/>
</dbReference>
<keyword evidence="7" id="KW-0175">Coiled coil</keyword>
<evidence type="ECO:0000256" key="5">
    <source>
        <dbReference type="ARBA" id="ARBA00023242"/>
    </source>
</evidence>
<keyword evidence="9" id="KW-1185">Reference proteome</keyword>
<evidence type="ECO:0000313" key="8">
    <source>
        <dbReference type="EMBL" id="KAJ4952126.1"/>
    </source>
</evidence>
<gene>
    <name evidence="8" type="ORF">NE237_028958</name>
</gene>
<evidence type="ECO:0000256" key="2">
    <source>
        <dbReference type="ARBA" id="ARBA00008029"/>
    </source>
</evidence>
<organism evidence="8 9">
    <name type="scientific">Protea cynaroides</name>
    <dbReference type="NCBI Taxonomy" id="273540"/>
    <lineage>
        <taxon>Eukaryota</taxon>
        <taxon>Viridiplantae</taxon>
        <taxon>Streptophyta</taxon>
        <taxon>Embryophyta</taxon>
        <taxon>Tracheophyta</taxon>
        <taxon>Spermatophyta</taxon>
        <taxon>Magnoliopsida</taxon>
        <taxon>Proteales</taxon>
        <taxon>Proteaceae</taxon>
        <taxon>Protea</taxon>
    </lineage>
</organism>
<dbReference type="GO" id="GO:0005635">
    <property type="term" value="C:nuclear envelope"/>
    <property type="evidence" value="ECO:0007669"/>
    <property type="project" value="TreeGrafter"/>
</dbReference>
<dbReference type="Proteomes" id="UP001141806">
    <property type="component" value="Unassembled WGS sequence"/>
</dbReference>
<evidence type="ECO:0000313" key="9">
    <source>
        <dbReference type="Proteomes" id="UP001141806"/>
    </source>
</evidence>
<keyword evidence="5" id="KW-0539">Nucleus</keyword>
<dbReference type="Gene3D" id="6.10.250.90">
    <property type="match status" value="1"/>
</dbReference>
<reference evidence="8" key="1">
    <citation type="journal article" date="2023" name="Plant J.">
        <title>The genome of the king protea, Protea cynaroides.</title>
        <authorList>
            <person name="Chang J."/>
            <person name="Duong T.A."/>
            <person name="Schoeman C."/>
            <person name="Ma X."/>
            <person name="Roodt D."/>
            <person name="Barker N."/>
            <person name="Li Z."/>
            <person name="Van de Peer Y."/>
            <person name="Mizrachi E."/>
        </authorList>
    </citation>
    <scope>NUCLEOTIDE SEQUENCE</scope>
    <source>
        <tissue evidence="8">Young leaves</tissue>
    </source>
</reference>
<dbReference type="GO" id="GO:0007094">
    <property type="term" value="P:mitotic spindle assembly checkpoint signaling"/>
    <property type="evidence" value="ECO:0007669"/>
    <property type="project" value="InterPro"/>
</dbReference>
<comment type="subcellular location">
    <subcellularLocation>
        <location evidence="1">Nucleus</location>
    </subcellularLocation>
</comment>
<evidence type="ECO:0000256" key="3">
    <source>
        <dbReference type="ARBA" id="ARBA00022618"/>
    </source>
</evidence>
<accession>A0A9Q0JUB8</accession>
<feature type="coiled-coil region" evidence="7">
    <location>
        <begin position="74"/>
        <end position="300"/>
    </location>
</feature>
<name>A0A9Q0JUB8_9MAGN</name>
<feature type="coiled-coil region" evidence="7">
    <location>
        <begin position="389"/>
        <end position="619"/>
    </location>
</feature>
<feature type="coiled-coil region" evidence="7">
    <location>
        <begin position="324"/>
        <end position="351"/>
    </location>
</feature>
<dbReference type="GO" id="GO:0051315">
    <property type="term" value="P:attachment of mitotic spindle microtubules to kinetochore"/>
    <property type="evidence" value="ECO:0007669"/>
    <property type="project" value="TreeGrafter"/>
</dbReference>
<evidence type="ECO:0008006" key="10">
    <source>
        <dbReference type="Google" id="ProtNLM"/>
    </source>
</evidence>
<dbReference type="SUPFAM" id="SSF57997">
    <property type="entry name" value="Tropomyosin"/>
    <property type="match status" value="1"/>
</dbReference>
<dbReference type="EMBL" id="JAMYWD010000012">
    <property type="protein sequence ID" value="KAJ4952126.1"/>
    <property type="molecule type" value="Genomic_DNA"/>
</dbReference>
<proteinExistence type="inferred from homology"/>
<keyword evidence="4" id="KW-0498">Mitosis</keyword>
<dbReference type="OrthoDB" id="331602at2759"/>
<keyword evidence="3" id="KW-0132">Cell division</keyword>
<dbReference type="SUPFAM" id="SSF75704">
    <property type="entry name" value="Mitotic arrest deficient-like 1, Mad1"/>
    <property type="match status" value="1"/>
</dbReference>
<comment type="caution">
    <text evidence="8">The sequence shown here is derived from an EMBL/GenBank/DDBJ whole genome shotgun (WGS) entry which is preliminary data.</text>
</comment>
<keyword evidence="6" id="KW-0131">Cell cycle</keyword>
<evidence type="ECO:0000256" key="4">
    <source>
        <dbReference type="ARBA" id="ARBA00022776"/>
    </source>
</evidence>
<dbReference type="PANTHER" id="PTHR23168">
    <property type="entry name" value="MITOTIC SPINDLE ASSEMBLY CHECKPOINT PROTEIN MAD1 MITOTIC ARREST DEFICIENT-LIKE PROTEIN 1"/>
    <property type="match status" value="1"/>
</dbReference>
<evidence type="ECO:0000256" key="6">
    <source>
        <dbReference type="ARBA" id="ARBA00023306"/>
    </source>
</evidence>
<dbReference type="Gene3D" id="1.20.5.170">
    <property type="match status" value="1"/>
</dbReference>
<dbReference type="InterPro" id="IPR008672">
    <property type="entry name" value="Mad1"/>
</dbReference>
<dbReference type="GO" id="GO:0072686">
    <property type="term" value="C:mitotic spindle"/>
    <property type="evidence" value="ECO:0007669"/>
    <property type="project" value="TreeGrafter"/>
</dbReference>
<dbReference type="GO" id="GO:0051301">
    <property type="term" value="P:cell division"/>
    <property type="evidence" value="ECO:0007669"/>
    <property type="project" value="UniProtKB-KW"/>
</dbReference>
<dbReference type="FunFam" id="3.30.457.60:FF:000004">
    <property type="entry name" value="Mitotic spindle checkpoint protein MAD1"/>
    <property type="match status" value="1"/>
</dbReference>
<dbReference type="Pfam" id="PF05557">
    <property type="entry name" value="MAD"/>
    <property type="match status" value="1"/>
</dbReference>